<evidence type="ECO:0000259" key="1">
    <source>
        <dbReference type="SMART" id="SM00487"/>
    </source>
</evidence>
<dbReference type="InterPro" id="IPR050742">
    <property type="entry name" value="Helicase_Restrict-Modif_Enz"/>
</dbReference>
<proteinExistence type="predicted"/>
<gene>
    <name evidence="2" type="ORF">E4P82_13520</name>
</gene>
<accession>A0ABX1TL38</accession>
<reference evidence="2 3" key="1">
    <citation type="submission" date="2019-03" db="EMBL/GenBank/DDBJ databases">
        <title>Metabolic reconstructions from genomes of highly enriched 'Candidatus Accumulibacter' and 'Candidatus Competibacter' bioreactor populations.</title>
        <authorList>
            <person name="Annavajhala M.K."/>
            <person name="Welles L."/>
            <person name="Abbas B."/>
            <person name="Sorokin D."/>
            <person name="Park H."/>
            <person name="Van Loosdrecht M."/>
            <person name="Chandran K."/>
        </authorList>
    </citation>
    <scope>NUCLEOTIDE SEQUENCE [LARGE SCALE GENOMIC DNA]</scope>
    <source>
        <strain evidence="2 3">SBR_G</strain>
    </source>
</reference>
<protein>
    <submittedName>
        <fullName evidence="2">Restriction endonuclease subunit R</fullName>
    </submittedName>
</protein>
<evidence type="ECO:0000313" key="3">
    <source>
        <dbReference type="Proteomes" id="UP000760480"/>
    </source>
</evidence>
<keyword evidence="2" id="KW-0255">Endonuclease</keyword>
<dbReference type="PANTHER" id="PTHR47396:SF1">
    <property type="entry name" value="ATP-DEPENDENT HELICASE IRC3-RELATED"/>
    <property type="match status" value="1"/>
</dbReference>
<dbReference type="SMART" id="SM00487">
    <property type="entry name" value="DEXDc"/>
    <property type="match status" value="1"/>
</dbReference>
<dbReference type="InterPro" id="IPR006935">
    <property type="entry name" value="Helicase/UvrB_N"/>
</dbReference>
<comment type="caution">
    <text evidence="2">The sequence shown here is derived from an EMBL/GenBank/DDBJ whole genome shotgun (WGS) entry which is preliminary data.</text>
</comment>
<dbReference type="InterPro" id="IPR014001">
    <property type="entry name" value="Helicase_ATP-bd"/>
</dbReference>
<evidence type="ECO:0000313" key="2">
    <source>
        <dbReference type="EMBL" id="NMQ20127.1"/>
    </source>
</evidence>
<name>A0ABX1TL38_9GAMM</name>
<keyword evidence="2" id="KW-0378">Hydrolase</keyword>
<dbReference type="RefSeq" id="WP_169249388.1">
    <property type="nucleotide sequence ID" value="NZ_SPMZ01000038.1"/>
</dbReference>
<feature type="domain" description="Helicase ATP-binding" evidence="1">
    <location>
        <begin position="15"/>
        <end position="287"/>
    </location>
</feature>
<dbReference type="EMBL" id="SPMZ01000038">
    <property type="protein sequence ID" value="NMQ20127.1"/>
    <property type="molecule type" value="Genomic_DNA"/>
</dbReference>
<dbReference type="Pfam" id="PF04851">
    <property type="entry name" value="ResIII"/>
    <property type="match status" value="1"/>
</dbReference>
<keyword evidence="2" id="KW-0540">Nuclease</keyword>
<dbReference type="PANTHER" id="PTHR47396">
    <property type="entry name" value="TYPE I RESTRICTION ENZYME ECOKI R PROTEIN"/>
    <property type="match status" value="1"/>
</dbReference>
<dbReference type="Proteomes" id="UP000760480">
    <property type="component" value="Unassembled WGS sequence"/>
</dbReference>
<sequence length="906" mass="100925">MFALKDYQEKALKALEGFLRRARVVGIETAWRECAPSVTPTGKQLPYRKDAFGDEIPCVCLRLPTGGGKTLLAAHAVARVGKTYRDTDAPVVLWLTPSDTIRTQTVAALNTAGHPYRQALEHDLPQPARVLELDQLATVNPYDVGRQTIVLVATIQAFRVRDKKKTHRTVYAYDEQLEPHFQGLTPQQAANLDTVKPADLESQPYLTAVDLGKVKASLANFLHLTHPIVIVDEAHNNQTDTSFKTLQRLNPACVIELTATPVGNSNVLYSVSAQALKTEDMIKLPIVLAEHPTGWRDAVRDAILTRQRLETLAQRETDYIRPILLFQAQAKGGEVTVEVLLKHLTSPDGAGLDRNEIAVATGTQKELDGANLFDPACRIRYIITVEALKEGWDCSFAYVLCSLQESRSAKDVEQLLGRVLRMPYARARATPELNRAYAHVIATSFSEAANQLTDRMVHNMGFEKYEAAGAVTPGSASLFPDEAAAETRPLLPDCVLSVPTVPALPVPTELQAVIEIHPTSGGATVIVRGEVSEAVEDYLLSAYTGQHQSAVKEQIEQHHARQAALRAPAARGEPFAPLPQLCLEWDGELQPVERETLMELGEFDLLAQPVQLAGFDVQETVNAFEIDMDGEKVLLRYADSRQLHLNEVSTNATEPDLVRWLEWEVHPPEGNILPAQLRKYLVNLVGHLQRDRGFTLTALLRAKVQLAEAIRREIDHLRKIAIAKGFQAALPGMSTGRLDEGFRYAFTFHPHRYPARPPYYSGRYRFAKHYYPMIHDLREKTASGQRSEEFVCAQALDAHPQVKLWVRNVEREERFSFWLPTATDYFYPDFVAELADGRILAVEYKGEPYKTNDDSREKAQVGRQWEISSGGRCLFLMAVAADEQGRNVQRQIADKITTSTCSGSAS</sequence>
<dbReference type="InterPro" id="IPR027417">
    <property type="entry name" value="P-loop_NTPase"/>
</dbReference>
<dbReference type="GO" id="GO:0004519">
    <property type="term" value="F:endonuclease activity"/>
    <property type="evidence" value="ECO:0007669"/>
    <property type="project" value="UniProtKB-KW"/>
</dbReference>
<organism evidence="2 3">
    <name type="scientific">Candidatus Competibacter phosphatis</name>
    <dbReference type="NCBI Taxonomy" id="221280"/>
    <lineage>
        <taxon>Bacteria</taxon>
        <taxon>Pseudomonadati</taxon>
        <taxon>Pseudomonadota</taxon>
        <taxon>Gammaproteobacteria</taxon>
        <taxon>Candidatus Competibacteraceae</taxon>
        <taxon>Candidatus Competibacter</taxon>
    </lineage>
</organism>
<dbReference type="Gene3D" id="3.40.50.300">
    <property type="entry name" value="P-loop containing nucleotide triphosphate hydrolases"/>
    <property type="match status" value="2"/>
</dbReference>
<dbReference type="SUPFAM" id="SSF52540">
    <property type="entry name" value="P-loop containing nucleoside triphosphate hydrolases"/>
    <property type="match status" value="2"/>
</dbReference>
<keyword evidence="3" id="KW-1185">Reference proteome</keyword>